<feature type="transmembrane region" description="Helical" evidence="6">
    <location>
        <begin position="312"/>
        <end position="340"/>
    </location>
</feature>
<evidence type="ECO:0000259" key="7">
    <source>
        <dbReference type="Pfam" id="PF02687"/>
    </source>
</evidence>
<name>A0ABU7LXK2_9PROT</name>
<comment type="subcellular location">
    <subcellularLocation>
        <location evidence="1">Cell membrane</location>
        <topology evidence="1">Multi-pass membrane protein</topology>
    </subcellularLocation>
</comment>
<protein>
    <submittedName>
        <fullName evidence="8">FtsX-like permease family protein</fullName>
    </submittedName>
</protein>
<proteinExistence type="predicted"/>
<dbReference type="InterPro" id="IPR051125">
    <property type="entry name" value="ABC-4/HrtB_transporter"/>
</dbReference>
<keyword evidence="3 6" id="KW-0812">Transmembrane</keyword>
<evidence type="ECO:0000256" key="5">
    <source>
        <dbReference type="ARBA" id="ARBA00023136"/>
    </source>
</evidence>
<keyword evidence="2" id="KW-1003">Cell membrane</keyword>
<keyword evidence="9" id="KW-1185">Reference proteome</keyword>
<evidence type="ECO:0000256" key="3">
    <source>
        <dbReference type="ARBA" id="ARBA00022692"/>
    </source>
</evidence>
<dbReference type="PANTHER" id="PTHR43738:SF3">
    <property type="entry name" value="ABC TRANSPORTER PERMEASE"/>
    <property type="match status" value="1"/>
</dbReference>
<evidence type="ECO:0000256" key="1">
    <source>
        <dbReference type="ARBA" id="ARBA00004651"/>
    </source>
</evidence>
<keyword evidence="5 6" id="KW-0472">Membrane</keyword>
<feature type="transmembrane region" description="Helical" evidence="6">
    <location>
        <begin position="18"/>
        <end position="42"/>
    </location>
</feature>
<dbReference type="InterPro" id="IPR003838">
    <property type="entry name" value="ABC3_permease_C"/>
</dbReference>
<evidence type="ECO:0000313" key="9">
    <source>
        <dbReference type="Proteomes" id="UP001310692"/>
    </source>
</evidence>
<keyword evidence="4 6" id="KW-1133">Transmembrane helix</keyword>
<accession>A0ABU7LXK2</accession>
<evidence type="ECO:0000256" key="2">
    <source>
        <dbReference type="ARBA" id="ARBA00022475"/>
    </source>
</evidence>
<evidence type="ECO:0000313" key="8">
    <source>
        <dbReference type="EMBL" id="MEE2566276.1"/>
    </source>
</evidence>
<organism evidence="8 9">
    <name type="scientific">Hyphobacterium marinum</name>
    <dbReference type="NCBI Taxonomy" id="3116574"/>
    <lineage>
        <taxon>Bacteria</taxon>
        <taxon>Pseudomonadati</taxon>
        <taxon>Pseudomonadota</taxon>
        <taxon>Alphaproteobacteria</taxon>
        <taxon>Maricaulales</taxon>
        <taxon>Maricaulaceae</taxon>
        <taxon>Hyphobacterium</taxon>
    </lineage>
</organism>
<dbReference type="EMBL" id="JAZDRO010000002">
    <property type="protein sequence ID" value="MEE2566276.1"/>
    <property type="molecule type" value="Genomic_DNA"/>
</dbReference>
<sequence length="385" mass="41905">MNDATLVRKGLFRKKMRAVLLILSILIAFLIFGVLGAFYSVFTAGVDVAAANRLVTVNRINFTMSMPFAYWGRVQQVEGVDNVTHASWFGGYYQEPRNFVQSFAVDPESYLAAYPELVMPEDQRQAFLTNRTCLLVGADLAGQFSWSVGDRIPLLSNIWQKRDGSSSWDFDICAIFDGNEATVPANYAMFHYDYYNEDLAFNNDQIGWMVINTTDPSVNDRVAREIDNLFANSPAETETSTEAAFNQAFLEQFGNIALILVLVIGAAFATILMIVGTTMVMAINERTKEIAVMKTLGFNEGRIFGMVLSESILLSLIGGLIGLGLATLMVTGAAAALAGFLPGLSMPLSVVLVAIALMIGLGLVTGIVPAINATRIRIVEALGKT</sequence>
<dbReference type="PANTHER" id="PTHR43738">
    <property type="entry name" value="ABC TRANSPORTER, MEMBRANE PROTEIN"/>
    <property type="match status" value="1"/>
</dbReference>
<dbReference type="Proteomes" id="UP001310692">
    <property type="component" value="Unassembled WGS sequence"/>
</dbReference>
<feature type="domain" description="ABC3 transporter permease C-terminal" evidence="7">
    <location>
        <begin position="263"/>
        <end position="376"/>
    </location>
</feature>
<gene>
    <name evidence="8" type="ORF">V0U35_06240</name>
</gene>
<dbReference type="RefSeq" id="WP_330195816.1">
    <property type="nucleotide sequence ID" value="NZ_JAZDRO010000002.1"/>
</dbReference>
<comment type="caution">
    <text evidence="8">The sequence shown here is derived from an EMBL/GenBank/DDBJ whole genome shotgun (WGS) entry which is preliminary data.</text>
</comment>
<dbReference type="Pfam" id="PF02687">
    <property type="entry name" value="FtsX"/>
    <property type="match status" value="1"/>
</dbReference>
<evidence type="ECO:0000256" key="6">
    <source>
        <dbReference type="SAM" id="Phobius"/>
    </source>
</evidence>
<feature type="transmembrane region" description="Helical" evidence="6">
    <location>
        <begin position="256"/>
        <end position="283"/>
    </location>
</feature>
<feature type="transmembrane region" description="Helical" evidence="6">
    <location>
        <begin position="346"/>
        <end position="368"/>
    </location>
</feature>
<reference evidence="8 9" key="1">
    <citation type="submission" date="2024-01" db="EMBL/GenBank/DDBJ databases">
        <title>Hyphobacterium bacterium isolated from marine sediment.</title>
        <authorList>
            <person name="Zhao S."/>
        </authorList>
    </citation>
    <scope>NUCLEOTIDE SEQUENCE [LARGE SCALE GENOMIC DNA]</scope>
    <source>
        <strain evidence="8 9">Y60-23</strain>
    </source>
</reference>
<evidence type="ECO:0000256" key="4">
    <source>
        <dbReference type="ARBA" id="ARBA00022989"/>
    </source>
</evidence>